<dbReference type="Proteomes" id="UP000305238">
    <property type="component" value="Unassembled WGS sequence"/>
</dbReference>
<keyword evidence="3" id="KW-0597">Phosphoprotein</keyword>
<keyword evidence="12" id="KW-1185">Reference proteome</keyword>
<evidence type="ECO:0000256" key="4">
    <source>
        <dbReference type="ARBA" id="ARBA00022679"/>
    </source>
</evidence>
<feature type="transmembrane region" description="Helical" evidence="9">
    <location>
        <begin position="71"/>
        <end position="94"/>
    </location>
</feature>
<keyword evidence="7 9" id="KW-1133">Transmembrane helix</keyword>
<dbReference type="EMBL" id="VCKZ01000205">
    <property type="protein sequence ID" value="TMR34427.1"/>
    <property type="molecule type" value="Genomic_DNA"/>
</dbReference>
<feature type="region of interest" description="Disordered" evidence="8">
    <location>
        <begin position="561"/>
        <end position="580"/>
    </location>
</feature>
<dbReference type="InterPro" id="IPR005467">
    <property type="entry name" value="His_kinase_dom"/>
</dbReference>
<dbReference type="Gene3D" id="3.30.565.10">
    <property type="entry name" value="Histidine kinase-like ATPase, C-terminal domain"/>
    <property type="match status" value="1"/>
</dbReference>
<keyword evidence="11" id="KW-0547">Nucleotide-binding</keyword>
<dbReference type="PROSITE" id="PS50109">
    <property type="entry name" value="HIS_KIN"/>
    <property type="match status" value="1"/>
</dbReference>
<feature type="transmembrane region" description="Helical" evidence="9">
    <location>
        <begin position="34"/>
        <end position="59"/>
    </location>
</feature>
<keyword evidence="11" id="KW-0067">ATP-binding</keyword>
<dbReference type="GO" id="GO:0000160">
    <property type="term" value="P:phosphorelay signal transduction system"/>
    <property type="evidence" value="ECO:0007669"/>
    <property type="project" value="TreeGrafter"/>
</dbReference>
<comment type="caution">
    <text evidence="11">The sequence shown here is derived from an EMBL/GenBank/DDBJ whole genome shotgun (WGS) entry which is preliminary data.</text>
</comment>
<evidence type="ECO:0000256" key="3">
    <source>
        <dbReference type="ARBA" id="ARBA00022553"/>
    </source>
</evidence>
<evidence type="ECO:0000256" key="1">
    <source>
        <dbReference type="ARBA" id="ARBA00000085"/>
    </source>
</evidence>
<evidence type="ECO:0000256" key="9">
    <source>
        <dbReference type="SAM" id="Phobius"/>
    </source>
</evidence>
<dbReference type="Pfam" id="PF02518">
    <property type="entry name" value="HATPase_c"/>
    <property type="match status" value="1"/>
</dbReference>
<dbReference type="InterPro" id="IPR036890">
    <property type="entry name" value="HATPase_C_sf"/>
</dbReference>
<evidence type="ECO:0000313" key="12">
    <source>
        <dbReference type="Proteomes" id="UP000305238"/>
    </source>
</evidence>
<comment type="catalytic activity">
    <reaction evidence="1">
        <text>ATP + protein L-histidine = ADP + protein N-phospho-L-histidine.</text>
        <dbReference type="EC" id="2.7.13.3"/>
    </reaction>
</comment>
<dbReference type="SMART" id="SM00387">
    <property type="entry name" value="HATPase_c"/>
    <property type="match status" value="1"/>
</dbReference>
<dbReference type="OrthoDB" id="3845898at2"/>
<sequence length="580" mass="61360">MPVFSEPADTERQDFRRHGRPPTRGTRRQSSARSFHLCISVLPAAVIGILGVAAAAVLYNGDDVTPRAQLVLAAAAVAAVLTLGAAVFGADVATRRFERQPARRPDRVQGPTPEDVQRRLGELWFSIARGRQGLKELTERVKAGETAPRSEDVPAIESGDAFVRLAYELRQAQGEAWNAVLDVAASRAPSGTGTGSAGGDAGTSTDRRVDVFVNLARRMQSLAHRAIKGLDELENQVEDPDLLKGLFRVDHLSTRMRRQAESLAVIGGAASRRQWSRPVTVYEVLRSAIAEVEHYNRVKVVPPVEGTLDGSAVADVVHLLAELIENATRFAPPHTQVLVRVDAVTAGLAIEVEDRGLGIPRESQRRLNDLLADPDRGGAEELLQEGRIGLLVVSALARRHGVRVELRDNLYGGVQATVVVPGELVGAEPAEAEAVPQAQPAHAEPVPVPAAAAAPAAARETVPASAYSGPSEGYAPADRFVAADDPGRHANSAAAANSGPAANPGGVAESGMVDNAERPSLPRRRVQANMAPELVNPPAPQHLQDDTEVAHNPGLMAAFQRGVRGAEESDGVVDGTDGTD</sequence>
<feature type="compositionally biased region" description="Low complexity" evidence="8">
    <location>
        <begin position="490"/>
        <end position="506"/>
    </location>
</feature>
<feature type="region of interest" description="Disordered" evidence="8">
    <location>
        <begin position="431"/>
        <end position="454"/>
    </location>
</feature>
<dbReference type="RefSeq" id="WP_138638977.1">
    <property type="nucleotide sequence ID" value="NZ_VCKZ01000205.1"/>
</dbReference>
<proteinExistence type="predicted"/>
<evidence type="ECO:0000256" key="8">
    <source>
        <dbReference type="SAM" id="MobiDB-lite"/>
    </source>
</evidence>
<feature type="region of interest" description="Disordered" evidence="8">
    <location>
        <begin position="477"/>
        <end position="514"/>
    </location>
</feature>
<evidence type="ECO:0000256" key="2">
    <source>
        <dbReference type="ARBA" id="ARBA00012438"/>
    </source>
</evidence>
<accession>A0A5S4GND0</accession>
<organism evidence="11 12">
    <name type="scientific">Actinomadura geliboluensis</name>
    <dbReference type="NCBI Taxonomy" id="882440"/>
    <lineage>
        <taxon>Bacteria</taxon>
        <taxon>Bacillati</taxon>
        <taxon>Actinomycetota</taxon>
        <taxon>Actinomycetes</taxon>
        <taxon>Streptosporangiales</taxon>
        <taxon>Thermomonosporaceae</taxon>
        <taxon>Actinomadura</taxon>
    </lineage>
</organism>
<keyword evidence="4" id="KW-0808">Transferase</keyword>
<dbReference type="GO" id="GO:0005524">
    <property type="term" value="F:ATP binding"/>
    <property type="evidence" value="ECO:0007669"/>
    <property type="project" value="UniProtKB-KW"/>
</dbReference>
<keyword evidence="5 9" id="KW-0812">Transmembrane</keyword>
<name>A0A5S4GND0_9ACTN</name>
<dbReference type="SUPFAM" id="SSF55874">
    <property type="entry name" value="ATPase domain of HSP90 chaperone/DNA topoisomerase II/histidine kinase"/>
    <property type="match status" value="1"/>
</dbReference>
<keyword evidence="9" id="KW-0472">Membrane</keyword>
<evidence type="ECO:0000256" key="6">
    <source>
        <dbReference type="ARBA" id="ARBA00022777"/>
    </source>
</evidence>
<dbReference type="GO" id="GO:0005886">
    <property type="term" value="C:plasma membrane"/>
    <property type="evidence" value="ECO:0007669"/>
    <property type="project" value="TreeGrafter"/>
</dbReference>
<reference evidence="11 12" key="1">
    <citation type="submission" date="2019-05" db="EMBL/GenBank/DDBJ databases">
        <title>Draft genome sequence of Actinomadura geliboluensis A8036.</title>
        <authorList>
            <person name="Saricaoglu S."/>
            <person name="Isik K."/>
        </authorList>
    </citation>
    <scope>NUCLEOTIDE SEQUENCE [LARGE SCALE GENOMIC DNA]</scope>
    <source>
        <strain evidence="11 12">A8036</strain>
    </source>
</reference>
<evidence type="ECO:0000256" key="7">
    <source>
        <dbReference type="ARBA" id="ARBA00022989"/>
    </source>
</evidence>
<evidence type="ECO:0000256" key="5">
    <source>
        <dbReference type="ARBA" id="ARBA00022692"/>
    </source>
</evidence>
<protein>
    <recommendedName>
        <fullName evidence="2">histidine kinase</fullName>
        <ecNumber evidence="2">2.7.13.3</ecNumber>
    </recommendedName>
</protein>
<feature type="region of interest" description="Disordered" evidence="8">
    <location>
        <begin position="1"/>
        <end position="29"/>
    </location>
</feature>
<dbReference type="InterPro" id="IPR003594">
    <property type="entry name" value="HATPase_dom"/>
</dbReference>
<dbReference type="EC" id="2.7.13.3" evidence="2"/>
<dbReference type="GO" id="GO:0004673">
    <property type="term" value="F:protein histidine kinase activity"/>
    <property type="evidence" value="ECO:0007669"/>
    <property type="project" value="UniProtKB-EC"/>
</dbReference>
<feature type="compositionally biased region" description="Basic residues" evidence="8">
    <location>
        <begin position="17"/>
        <end position="27"/>
    </location>
</feature>
<feature type="domain" description="Histidine kinase" evidence="10">
    <location>
        <begin position="316"/>
        <end position="424"/>
    </location>
</feature>
<keyword evidence="6" id="KW-0418">Kinase</keyword>
<dbReference type="PANTHER" id="PTHR45436:SF5">
    <property type="entry name" value="SENSOR HISTIDINE KINASE TRCS"/>
    <property type="match status" value="1"/>
</dbReference>
<dbReference type="AlphaFoldDB" id="A0A5S4GND0"/>
<dbReference type="InterPro" id="IPR050428">
    <property type="entry name" value="TCS_sensor_his_kinase"/>
</dbReference>
<gene>
    <name evidence="11" type="ORF">ETD96_25295</name>
</gene>
<evidence type="ECO:0000259" key="10">
    <source>
        <dbReference type="PROSITE" id="PS50109"/>
    </source>
</evidence>
<evidence type="ECO:0000313" key="11">
    <source>
        <dbReference type="EMBL" id="TMR34427.1"/>
    </source>
</evidence>
<dbReference type="PANTHER" id="PTHR45436">
    <property type="entry name" value="SENSOR HISTIDINE KINASE YKOH"/>
    <property type="match status" value="1"/>
</dbReference>